<dbReference type="Proteomes" id="UP000295063">
    <property type="component" value="Unassembled WGS sequence"/>
</dbReference>
<protein>
    <recommendedName>
        <fullName evidence="4">CAAX prenyl protease-like protein</fullName>
    </recommendedName>
</protein>
<accession>A0A4R1PZC0</accession>
<dbReference type="RefSeq" id="WP_132078134.1">
    <property type="nucleotide sequence ID" value="NZ_SLUI01000004.1"/>
</dbReference>
<keyword evidence="1" id="KW-0472">Membrane</keyword>
<evidence type="ECO:0000313" key="3">
    <source>
        <dbReference type="Proteomes" id="UP000295063"/>
    </source>
</evidence>
<proteinExistence type="predicted"/>
<keyword evidence="3" id="KW-1185">Reference proteome</keyword>
<feature type="transmembrane region" description="Helical" evidence="1">
    <location>
        <begin position="45"/>
        <end position="66"/>
    </location>
</feature>
<dbReference type="OrthoDB" id="1683367at2"/>
<name>A0A4R1PZC0_9FIRM</name>
<dbReference type="AlphaFoldDB" id="A0A4R1PZC0"/>
<keyword evidence="1" id="KW-0812">Transmembrane</keyword>
<evidence type="ECO:0000256" key="1">
    <source>
        <dbReference type="SAM" id="Phobius"/>
    </source>
</evidence>
<evidence type="ECO:0000313" key="2">
    <source>
        <dbReference type="EMBL" id="TCL38313.1"/>
    </source>
</evidence>
<organism evidence="2 3">
    <name type="scientific">Anaerospora hongkongensis</name>
    <dbReference type="NCBI Taxonomy" id="244830"/>
    <lineage>
        <taxon>Bacteria</taxon>
        <taxon>Bacillati</taxon>
        <taxon>Bacillota</taxon>
        <taxon>Negativicutes</taxon>
        <taxon>Selenomonadales</taxon>
        <taxon>Sporomusaceae</taxon>
        <taxon>Anaerospora</taxon>
    </lineage>
</organism>
<reference evidence="2 3" key="1">
    <citation type="submission" date="2019-03" db="EMBL/GenBank/DDBJ databases">
        <title>Genomic Encyclopedia of Type Strains, Phase IV (KMG-IV): sequencing the most valuable type-strain genomes for metagenomic binning, comparative biology and taxonomic classification.</title>
        <authorList>
            <person name="Goeker M."/>
        </authorList>
    </citation>
    <scope>NUCLEOTIDE SEQUENCE [LARGE SCALE GENOMIC DNA]</scope>
    <source>
        <strain evidence="2 3">DSM 15969</strain>
    </source>
</reference>
<gene>
    <name evidence="2" type="ORF">EV210_104297</name>
</gene>
<feature type="transmembrane region" description="Helical" evidence="1">
    <location>
        <begin position="78"/>
        <end position="97"/>
    </location>
</feature>
<evidence type="ECO:0008006" key="4">
    <source>
        <dbReference type="Google" id="ProtNLM"/>
    </source>
</evidence>
<feature type="transmembrane region" description="Helical" evidence="1">
    <location>
        <begin position="103"/>
        <end position="126"/>
    </location>
</feature>
<comment type="caution">
    <text evidence="2">The sequence shown here is derived from an EMBL/GenBank/DDBJ whole genome shotgun (WGS) entry which is preliminary data.</text>
</comment>
<sequence length="132" mass="14022">MTYTIACLMAALSFLINKTLLKYVGPKVIFTYGPAVEEAAKTLLAWYLGADILATHIIFGLLEGFYDWLTVSGNGLKAAASSVAGHTLFGVITIVMIGFTGSVWLAVAGAIVAHVVWNTVIIRLCAKGDAKE</sequence>
<dbReference type="EMBL" id="SLUI01000004">
    <property type="protein sequence ID" value="TCL38313.1"/>
    <property type="molecule type" value="Genomic_DNA"/>
</dbReference>
<keyword evidence="1" id="KW-1133">Transmembrane helix</keyword>